<proteinExistence type="predicted"/>
<sequence length="143" mass="16592">MFNEWCKVKNARLESISNTCDRIEKKFQVTNKKLEDLSISHIKDQLKILKNHVLERVDNTNAFAIHLERSDSEREKLKNGIIAHVVQIHKNYEPNSYIPTHSTPLTEEKNSVKEGLTSFLGENLISERYIPKLEEWPTFSGEG</sequence>
<name>A0A9Q3KJZ5_9BASI</name>
<reference evidence="1" key="1">
    <citation type="submission" date="2021-03" db="EMBL/GenBank/DDBJ databases">
        <title>Draft genome sequence of rust myrtle Austropuccinia psidii MF-1, a brazilian biotype.</title>
        <authorList>
            <person name="Quecine M.C."/>
            <person name="Pachon D.M.R."/>
            <person name="Bonatelli M.L."/>
            <person name="Correr F.H."/>
            <person name="Franceschini L.M."/>
            <person name="Leite T.F."/>
            <person name="Margarido G.R.A."/>
            <person name="Almeida C.A."/>
            <person name="Ferrarezi J.A."/>
            <person name="Labate C.A."/>
        </authorList>
    </citation>
    <scope>NUCLEOTIDE SEQUENCE</scope>
    <source>
        <strain evidence="1">MF-1</strain>
    </source>
</reference>
<gene>
    <name evidence="1" type="ORF">O181_121216</name>
</gene>
<evidence type="ECO:0000313" key="1">
    <source>
        <dbReference type="EMBL" id="MBW0581501.1"/>
    </source>
</evidence>
<protein>
    <submittedName>
        <fullName evidence="1">Uncharacterized protein</fullName>
    </submittedName>
</protein>
<accession>A0A9Q3KJZ5</accession>
<comment type="caution">
    <text evidence="1">The sequence shown here is derived from an EMBL/GenBank/DDBJ whole genome shotgun (WGS) entry which is preliminary data.</text>
</comment>
<evidence type="ECO:0000313" key="2">
    <source>
        <dbReference type="Proteomes" id="UP000765509"/>
    </source>
</evidence>
<dbReference type="Proteomes" id="UP000765509">
    <property type="component" value="Unassembled WGS sequence"/>
</dbReference>
<dbReference type="EMBL" id="AVOT02110158">
    <property type="protein sequence ID" value="MBW0581501.1"/>
    <property type="molecule type" value="Genomic_DNA"/>
</dbReference>
<dbReference type="AlphaFoldDB" id="A0A9Q3KJZ5"/>
<keyword evidence="2" id="KW-1185">Reference proteome</keyword>
<organism evidence="1 2">
    <name type="scientific">Austropuccinia psidii MF-1</name>
    <dbReference type="NCBI Taxonomy" id="1389203"/>
    <lineage>
        <taxon>Eukaryota</taxon>
        <taxon>Fungi</taxon>
        <taxon>Dikarya</taxon>
        <taxon>Basidiomycota</taxon>
        <taxon>Pucciniomycotina</taxon>
        <taxon>Pucciniomycetes</taxon>
        <taxon>Pucciniales</taxon>
        <taxon>Sphaerophragmiaceae</taxon>
        <taxon>Austropuccinia</taxon>
    </lineage>
</organism>